<reference evidence="1" key="2">
    <citation type="submission" date="2020-09" db="EMBL/GenBank/DDBJ databases">
        <authorList>
            <person name="Sun Q."/>
            <person name="Ohkuma M."/>
        </authorList>
    </citation>
    <scope>NUCLEOTIDE SEQUENCE</scope>
    <source>
        <strain evidence="1">JCM 4434</strain>
    </source>
</reference>
<gene>
    <name evidence="1" type="ORF">GCM10010502_64050</name>
</gene>
<sequence length="72" mass="8215">MRPSGPQLELLAEHGRMGPVWWRYGRPGRHCLLNALENPNNLAAYNQRQKGRQDHRDWMCVLACIDCGNAAT</sequence>
<dbReference type="AlphaFoldDB" id="A0A8H9LR14"/>
<comment type="caution">
    <text evidence="1">The sequence shown here is derived from an EMBL/GenBank/DDBJ whole genome shotgun (WGS) entry which is preliminary data.</text>
</comment>
<dbReference type="GeneID" id="97489328"/>
<proteinExistence type="predicted"/>
<reference evidence="1" key="1">
    <citation type="journal article" date="2014" name="Int. J. Syst. Evol. Microbiol.">
        <title>Complete genome sequence of Corynebacterium casei LMG S-19264T (=DSM 44701T), isolated from a smear-ripened cheese.</title>
        <authorList>
            <consortium name="US DOE Joint Genome Institute (JGI-PGF)"/>
            <person name="Walter F."/>
            <person name="Albersmeier A."/>
            <person name="Kalinowski J."/>
            <person name="Ruckert C."/>
        </authorList>
    </citation>
    <scope>NUCLEOTIDE SEQUENCE</scope>
    <source>
        <strain evidence="1">JCM 4434</strain>
    </source>
</reference>
<evidence type="ECO:0000313" key="2">
    <source>
        <dbReference type="Proteomes" id="UP000610124"/>
    </source>
</evidence>
<name>A0A8H9LR14_KITAU</name>
<dbReference type="EMBL" id="BMUB01000024">
    <property type="protein sequence ID" value="GGV00717.1"/>
    <property type="molecule type" value="Genomic_DNA"/>
</dbReference>
<accession>A0A8H9LR14</accession>
<dbReference type="RefSeq" id="WP_141763729.1">
    <property type="nucleotide sequence ID" value="NZ_BMUB01000024.1"/>
</dbReference>
<protein>
    <submittedName>
        <fullName evidence="1">Uncharacterized protein</fullName>
    </submittedName>
</protein>
<evidence type="ECO:0000313" key="1">
    <source>
        <dbReference type="EMBL" id="GGV00717.1"/>
    </source>
</evidence>
<organism evidence="1 2">
    <name type="scientific">Kitasatospora aureofaciens</name>
    <name type="common">Streptomyces aureofaciens</name>
    <dbReference type="NCBI Taxonomy" id="1894"/>
    <lineage>
        <taxon>Bacteria</taxon>
        <taxon>Bacillati</taxon>
        <taxon>Actinomycetota</taxon>
        <taxon>Actinomycetes</taxon>
        <taxon>Kitasatosporales</taxon>
        <taxon>Streptomycetaceae</taxon>
        <taxon>Kitasatospora</taxon>
    </lineage>
</organism>
<dbReference type="Proteomes" id="UP000610124">
    <property type="component" value="Unassembled WGS sequence"/>
</dbReference>